<reference evidence="4 5" key="1">
    <citation type="submission" date="2019-06" db="EMBL/GenBank/DDBJ databases">
        <title>A chromosome-scale genome assembly of the striped catfish, Pangasianodon hypophthalmus.</title>
        <authorList>
            <person name="Wen M."/>
            <person name="Zahm M."/>
            <person name="Roques C."/>
            <person name="Cabau C."/>
            <person name="Klopp C."/>
            <person name="Donnadieu C."/>
            <person name="Jouanno E."/>
            <person name="Avarre J.-C."/>
            <person name="Campet M."/>
            <person name="Ha T.T.T."/>
            <person name="Dugue R."/>
            <person name="Lampietro C."/>
            <person name="Louis A."/>
            <person name="Herpin A."/>
            <person name="Echchiki A."/>
            <person name="Berthelot C."/>
            <person name="Parey E."/>
            <person name="Roest-Crollius H."/>
            <person name="Braasch I."/>
            <person name="Postlethwait J."/>
            <person name="Bobe J."/>
            <person name="Montfort J."/>
            <person name="Bouchez O."/>
            <person name="Begum T."/>
            <person name="Schartl M."/>
            <person name="Guiguen Y."/>
        </authorList>
    </citation>
    <scope>NUCLEOTIDE SEQUENCE [LARGE SCALE GENOMIC DNA]</scope>
    <source>
        <strain evidence="4 5">Indonesia</strain>
        <tissue evidence="4">Blood</tissue>
    </source>
</reference>
<protein>
    <recommendedName>
        <fullName evidence="3">Ig-like domain-containing protein</fullName>
    </recommendedName>
</protein>
<organism evidence="4 5">
    <name type="scientific">Pangasianodon hypophthalmus</name>
    <name type="common">Striped catfish</name>
    <name type="synonym">Helicophagus hypophthalmus</name>
    <dbReference type="NCBI Taxonomy" id="310915"/>
    <lineage>
        <taxon>Eukaryota</taxon>
        <taxon>Metazoa</taxon>
        <taxon>Chordata</taxon>
        <taxon>Craniata</taxon>
        <taxon>Vertebrata</taxon>
        <taxon>Euteleostomi</taxon>
        <taxon>Actinopterygii</taxon>
        <taxon>Neopterygii</taxon>
        <taxon>Teleostei</taxon>
        <taxon>Ostariophysi</taxon>
        <taxon>Siluriformes</taxon>
        <taxon>Pangasiidae</taxon>
        <taxon>Pangasianodon</taxon>
    </lineage>
</organism>
<dbReference type="SUPFAM" id="SSF48726">
    <property type="entry name" value="Immunoglobulin"/>
    <property type="match status" value="1"/>
</dbReference>
<dbReference type="Proteomes" id="UP000327468">
    <property type="component" value="Chromosome 8"/>
</dbReference>
<dbReference type="CDD" id="cd00096">
    <property type="entry name" value="Ig"/>
    <property type="match status" value="1"/>
</dbReference>
<keyword evidence="1" id="KW-1133">Transmembrane helix</keyword>
<dbReference type="InterPro" id="IPR003599">
    <property type="entry name" value="Ig_sub"/>
</dbReference>
<dbReference type="Pfam" id="PF13927">
    <property type="entry name" value="Ig_3"/>
    <property type="match status" value="1"/>
</dbReference>
<dbReference type="InterPro" id="IPR036179">
    <property type="entry name" value="Ig-like_dom_sf"/>
</dbReference>
<feature type="domain" description="Ig-like" evidence="3">
    <location>
        <begin position="32"/>
        <end position="116"/>
    </location>
</feature>
<evidence type="ECO:0000313" key="5">
    <source>
        <dbReference type="Proteomes" id="UP000327468"/>
    </source>
</evidence>
<keyword evidence="2" id="KW-0732">Signal</keyword>
<dbReference type="AlphaFoldDB" id="A0A5N5NJV3"/>
<dbReference type="PROSITE" id="PS50835">
    <property type="entry name" value="IG_LIKE"/>
    <property type="match status" value="1"/>
</dbReference>
<evidence type="ECO:0000259" key="3">
    <source>
        <dbReference type="PROSITE" id="PS50835"/>
    </source>
</evidence>
<dbReference type="OrthoDB" id="9422899at2759"/>
<dbReference type="SMART" id="SM00409">
    <property type="entry name" value="IG"/>
    <property type="match status" value="1"/>
</dbReference>
<accession>A0A5N5NJV3</accession>
<keyword evidence="1" id="KW-0812">Transmembrane</keyword>
<evidence type="ECO:0000256" key="1">
    <source>
        <dbReference type="SAM" id="Phobius"/>
    </source>
</evidence>
<feature type="chain" id="PRO_5024314218" description="Ig-like domain-containing protein" evidence="2">
    <location>
        <begin position="22"/>
        <end position="200"/>
    </location>
</feature>
<dbReference type="PANTHER" id="PTHR15193:SF2">
    <property type="match status" value="1"/>
</dbReference>
<keyword evidence="1" id="KW-0472">Membrane</keyword>
<evidence type="ECO:0000256" key="2">
    <source>
        <dbReference type="SAM" id="SignalP"/>
    </source>
</evidence>
<evidence type="ECO:0000313" key="4">
    <source>
        <dbReference type="EMBL" id="KAB5567317.1"/>
    </source>
</evidence>
<keyword evidence="5" id="KW-1185">Reference proteome</keyword>
<feature type="signal peptide" evidence="2">
    <location>
        <begin position="1"/>
        <end position="21"/>
    </location>
</feature>
<dbReference type="EMBL" id="VFJC01000009">
    <property type="protein sequence ID" value="KAB5567317.1"/>
    <property type="molecule type" value="Genomic_DNA"/>
</dbReference>
<feature type="transmembrane region" description="Helical" evidence="1">
    <location>
        <begin position="145"/>
        <end position="167"/>
    </location>
</feature>
<dbReference type="SMART" id="SM00406">
    <property type="entry name" value="IGv"/>
    <property type="match status" value="1"/>
</dbReference>
<dbReference type="InterPro" id="IPR007110">
    <property type="entry name" value="Ig-like_dom"/>
</dbReference>
<proteinExistence type="predicted"/>
<dbReference type="InterPro" id="IPR013783">
    <property type="entry name" value="Ig-like_fold"/>
</dbReference>
<comment type="caution">
    <text evidence="4">The sequence shown here is derived from an EMBL/GenBank/DDBJ whole genome shotgun (WGS) entry which is preliminary data.</text>
</comment>
<dbReference type="Gene3D" id="2.60.40.10">
    <property type="entry name" value="Immunoglobulins"/>
    <property type="match status" value="1"/>
</dbReference>
<dbReference type="PANTHER" id="PTHR15193">
    <property type="entry name" value="CD83 ANTIGEN"/>
    <property type="match status" value="1"/>
</dbReference>
<gene>
    <name evidence="4" type="ORF">PHYPO_G00231380</name>
</gene>
<name>A0A5N5NJV3_PANHP</name>
<dbReference type="InterPro" id="IPR013106">
    <property type="entry name" value="Ig_V-set"/>
</dbReference>
<sequence>MYGGIWAWILVLVLRCWSGLSQQVPFIPANCNDDIRLPCSVSDPGSNYRYMVWYRNDTAIIKRKINEVTFYNKSSPASLGVQDTLVLQNVQPSDSGYYQCFLAAEVGKKDRQSFVSLTVSECVTVSPTWTTSGNLCILDVVEISILWSLTGFSLISLSKIIFCFITVKVCKRRRGSEARHRSGRRRNDCHKHREFFSPTH</sequence>